<dbReference type="GO" id="GO:0005737">
    <property type="term" value="C:cytoplasm"/>
    <property type="evidence" value="ECO:0007669"/>
    <property type="project" value="TreeGrafter"/>
</dbReference>
<evidence type="ECO:0000256" key="1">
    <source>
        <dbReference type="ARBA" id="ARBA00001946"/>
    </source>
</evidence>
<dbReference type="PANTHER" id="PTHR30001">
    <property type="entry name" value="RIBONUCLEASE"/>
    <property type="match status" value="1"/>
</dbReference>
<sequence>MIDIVVNATAHETRIALLEQRLVTELFLERHANYGLVGNIYRGRVAKILPGMQAAFVDIGLPKAGFLHASDILVDPHTLPWRDETLGVDPLPPSETTTSAPAVPAAPVPAIDTLLEEGQEILVQVAKEPLGTKGCRLTTYLTLAGRYLVLMPGVEHVGVSRRIEDEAEKERLRTCMQTLLPAGMGCIVRTLSVGVSAQELQLDLQFLLALWQHVQRPASQGAAPCLVHQEMDLVLRTLRDYLTADVARVIFDEAETYARAQAFLEAAALPQLTASLALYQDATPLFEAFGIDREIERALQRKVWLKSGGYIVIDHTEALAAIDV</sequence>
<evidence type="ECO:0000313" key="7">
    <source>
        <dbReference type="EMBL" id="MBM3222493.1"/>
    </source>
</evidence>
<dbReference type="GO" id="GO:0003723">
    <property type="term" value="F:RNA binding"/>
    <property type="evidence" value="ECO:0007669"/>
    <property type="project" value="UniProtKB-KW"/>
</dbReference>
<evidence type="ECO:0000259" key="6">
    <source>
        <dbReference type="SMART" id="SM00316"/>
    </source>
</evidence>
<accession>A0A938B255</accession>
<evidence type="ECO:0000256" key="2">
    <source>
        <dbReference type="ARBA" id="ARBA00022723"/>
    </source>
</evidence>
<evidence type="ECO:0000313" key="8">
    <source>
        <dbReference type="Proteomes" id="UP000712673"/>
    </source>
</evidence>
<dbReference type="Proteomes" id="UP000712673">
    <property type="component" value="Unassembled WGS sequence"/>
</dbReference>
<dbReference type="SUPFAM" id="SSF50249">
    <property type="entry name" value="Nucleic acid-binding proteins"/>
    <property type="match status" value="1"/>
</dbReference>
<feature type="non-terminal residue" evidence="7">
    <location>
        <position position="324"/>
    </location>
</feature>
<reference evidence="7" key="1">
    <citation type="submission" date="2019-03" db="EMBL/GenBank/DDBJ databases">
        <title>Lake Tanganyika Metagenome-Assembled Genomes (MAGs).</title>
        <authorList>
            <person name="Tran P."/>
        </authorList>
    </citation>
    <scope>NUCLEOTIDE SEQUENCE</scope>
    <source>
        <strain evidence="7">K_DeepCast_65m_m2_066</strain>
    </source>
</reference>
<protein>
    <submittedName>
        <fullName evidence="7">S1 RNA-binding domain-containing protein</fullName>
    </submittedName>
</protein>
<feature type="domain" description="S1 motif" evidence="6">
    <location>
        <begin position="36"/>
        <end position="140"/>
    </location>
</feature>
<dbReference type="GO" id="GO:0006364">
    <property type="term" value="P:rRNA processing"/>
    <property type="evidence" value="ECO:0007669"/>
    <property type="project" value="TreeGrafter"/>
</dbReference>
<dbReference type="PANTHER" id="PTHR30001:SF0">
    <property type="entry name" value="RIBONUCLEASE G"/>
    <property type="match status" value="1"/>
</dbReference>
<dbReference type="InterPro" id="IPR004659">
    <property type="entry name" value="RNase_E/G"/>
</dbReference>
<dbReference type="SMART" id="SM00316">
    <property type="entry name" value="S1"/>
    <property type="match status" value="1"/>
</dbReference>
<comment type="caution">
    <text evidence="7">The sequence shown here is derived from an EMBL/GenBank/DDBJ whole genome shotgun (WGS) entry which is preliminary data.</text>
</comment>
<keyword evidence="2" id="KW-0479">Metal-binding</keyword>
<dbReference type="AlphaFoldDB" id="A0A938B255"/>
<evidence type="ECO:0000256" key="4">
    <source>
        <dbReference type="ARBA" id="ARBA00022842"/>
    </source>
</evidence>
<gene>
    <name evidence="7" type="ORF">FJZ47_01630</name>
</gene>
<dbReference type="GO" id="GO:0016787">
    <property type="term" value="F:hydrolase activity"/>
    <property type="evidence" value="ECO:0007669"/>
    <property type="project" value="UniProtKB-KW"/>
</dbReference>
<keyword evidence="4" id="KW-0460">Magnesium</keyword>
<organism evidence="7 8">
    <name type="scientific">Tectimicrobiota bacterium</name>
    <dbReference type="NCBI Taxonomy" id="2528274"/>
    <lineage>
        <taxon>Bacteria</taxon>
        <taxon>Pseudomonadati</taxon>
        <taxon>Nitrospinota/Tectimicrobiota group</taxon>
        <taxon>Candidatus Tectimicrobiota</taxon>
    </lineage>
</organism>
<dbReference type="Gene3D" id="2.40.50.140">
    <property type="entry name" value="Nucleic acid-binding proteins"/>
    <property type="match status" value="1"/>
</dbReference>
<keyword evidence="5" id="KW-0694">RNA-binding</keyword>
<dbReference type="InterPro" id="IPR019307">
    <property type="entry name" value="RNA-bd_AU-1/RNase_E/G"/>
</dbReference>
<keyword evidence="3" id="KW-0378">Hydrolase</keyword>
<proteinExistence type="predicted"/>
<dbReference type="EMBL" id="VGLS01000025">
    <property type="protein sequence ID" value="MBM3222493.1"/>
    <property type="molecule type" value="Genomic_DNA"/>
</dbReference>
<dbReference type="CDD" id="cd04453">
    <property type="entry name" value="S1_RNase_E"/>
    <property type="match status" value="1"/>
</dbReference>
<dbReference type="InterPro" id="IPR003029">
    <property type="entry name" value="S1_domain"/>
</dbReference>
<dbReference type="GO" id="GO:0004540">
    <property type="term" value="F:RNA nuclease activity"/>
    <property type="evidence" value="ECO:0007669"/>
    <property type="project" value="InterPro"/>
</dbReference>
<evidence type="ECO:0000256" key="5">
    <source>
        <dbReference type="ARBA" id="ARBA00022884"/>
    </source>
</evidence>
<comment type="cofactor">
    <cofactor evidence="1">
        <name>Mg(2+)</name>
        <dbReference type="ChEBI" id="CHEBI:18420"/>
    </cofactor>
</comment>
<name>A0A938B255_UNCTE</name>
<dbReference type="InterPro" id="IPR012340">
    <property type="entry name" value="NA-bd_OB-fold"/>
</dbReference>
<dbReference type="Pfam" id="PF10150">
    <property type="entry name" value="RNase_E_G"/>
    <property type="match status" value="1"/>
</dbReference>
<evidence type="ECO:0000256" key="3">
    <source>
        <dbReference type="ARBA" id="ARBA00022801"/>
    </source>
</evidence>
<dbReference type="GO" id="GO:0046872">
    <property type="term" value="F:metal ion binding"/>
    <property type="evidence" value="ECO:0007669"/>
    <property type="project" value="UniProtKB-KW"/>
</dbReference>